<organism evidence="2">
    <name type="scientific">Lygus hesperus</name>
    <name type="common">Western plant bug</name>
    <dbReference type="NCBI Taxonomy" id="30085"/>
    <lineage>
        <taxon>Eukaryota</taxon>
        <taxon>Metazoa</taxon>
        <taxon>Ecdysozoa</taxon>
        <taxon>Arthropoda</taxon>
        <taxon>Hexapoda</taxon>
        <taxon>Insecta</taxon>
        <taxon>Pterygota</taxon>
        <taxon>Neoptera</taxon>
        <taxon>Paraneoptera</taxon>
        <taxon>Hemiptera</taxon>
        <taxon>Heteroptera</taxon>
        <taxon>Panheteroptera</taxon>
        <taxon>Cimicomorpha</taxon>
        <taxon>Miridae</taxon>
        <taxon>Mirini</taxon>
        <taxon>Lygus</taxon>
    </lineage>
</organism>
<evidence type="ECO:0000256" key="1">
    <source>
        <dbReference type="SAM" id="MobiDB-lite"/>
    </source>
</evidence>
<feature type="compositionally biased region" description="Basic and acidic residues" evidence="1">
    <location>
        <begin position="252"/>
        <end position="270"/>
    </location>
</feature>
<feature type="compositionally biased region" description="Basic residues" evidence="1">
    <location>
        <begin position="271"/>
        <end position="281"/>
    </location>
</feature>
<accession>A0A146L7V5</accession>
<reference evidence="2" key="1">
    <citation type="journal article" date="2016" name="Gigascience">
        <title>De novo construction of an expanded transcriptome assembly for the western tarnished plant bug, Lygus hesperus.</title>
        <authorList>
            <person name="Tassone E.E."/>
            <person name="Geib S.M."/>
            <person name="Hall B."/>
            <person name="Fabrick J.A."/>
            <person name="Brent C.S."/>
            <person name="Hull J.J."/>
        </authorList>
    </citation>
    <scope>NUCLEOTIDE SEQUENCE</scope>
</reference>
<feature type="non-terminal residue" evidence="2">
    <location>
        <position position="298"/>
    </location>
</feature>
<name>A0A146L7V5_LYGHE</name>
<dbReference type="EMBL" id="GDHC01015889">
    <property type="protein sequence ID" value="JAQ02740.1"/>
    <property type="molecule type" value="Transcribed_RNA"/>
</dbReference>
<gene>
    <name evidence="2" type="ORF">g.35364</name>
</gene>
<dbReference type="AlphaFoldDB" id="A0A146L7V5"/>
<feature type="region of interest" description="Disordered" evidence="1">
    <location>
        <begin position="252"/>
        <end position="298"/>
    </location>
</feature>
<sequence>MNDMNNDQVMLFDNRKKLNITECADTSLDDIGSDLLGQEFLKVADDNALNTNDRVLATSSSFADQLLIINNDLNDQQPITLDDVVDLDLSSLSQTLENNGLGQQLPQEPLGFTDFLSETSFCLNGLSEKLGDVPDKLSFGSFISDSACDDVLKSCGKGYKIVPHFVDGKITNTIHLTPIHAESENGLANGGIASEMFHQAAAPLPACSSSDRITASIDDFPTMATLSSGIPPNGNLPAIVETNGVDPEISDLIKVKPKEPAAKLSDSKTKPKEKKTTKRKLKNESKPSAVKQKKKKKK</sequence>
<protein>
    <submittedName>
        <fullName evidence="2">Uncharacterized protein</fullName>
    </submittedName>
</protein>
<proteinExistence type="predicted"/>
<evidence type="ECO:0000313" key="2">
    <source>
        <dbReference type="EMBL" id="JAQ02740.1"/>
    </source>
</evidence>